<keyword evidence="4 7" id="KW-1133">Transmembrane helix</keyword>
<evidence type="ECO:0000256" key="2">
    <source>
        <dbReference type="ARBA" id="ARBA00009399"/>
    </source>
</evidence>
<feature type="transmembrane region" description="Helical" evidence="7">
    <location>
        <begin position="85"/>
        <end position="106"/>
    </location>
</feature>
<evidence type="ECO:0000256" key="4">
    <source>
        <dbReference type="ARBA" id="ARBA00022989"/>
    </source>
</evidence>
<evidence type="ECO:0000256" key="5">
    <source>
        <dbReference type="ARBA" id="ARBA00023136"/>
    </source>
</evidence>
<feature type="transmembrane region" description="Helical" evidence="7">
    <location>
        <begin position="44"/>
        <end position="64"/>
    </location>
</feature>
<keyword evidence="10" id="KW-1185">Reference proteome</keyword>
<evidence type="ECO:0000313" key="9">
    <source>
        <dbReference type="EMBL" id="MBB0232082.1"/>
    </source>
</evidence>
<dbReference type="InterPro" id="IPR007267">
    <property type="entry name" value="GtrA_DPMS_TM"/>
</dbReference>
<dbReference type="InterPro" id="IPR051401">
    <property type="entry name" value="GtrA_CellWall_Glycosyl"/>
</dbReference>
<proteinExistence type="inferred from homology"/>
<dbReference type="Proteomes" id="UP000530234">
    <property type="component" value="Unassembled WGS sequence"/>
</dbReference>
<dbReference type="PANTHER" id="PTHR38459">
    <property type="entry name" value="PROPHAGE BACTOPRENOL-LINKED GLUCOSE TRANSLOCASE HOMOLOG"/>
    <property type="match status" value="1"/>
</dbReference>
<feature type="compositionally biased region" description="Pro residues" evidence="6">
    <location>
        <begin position="186"/>
        <end position="201"/>
    </location>
</feature>
<accession>A0A7W3T6X9</accession>
<dbReference type="RefSeq" id="WP_182666632.1">
    <property type="nucleotide sequence ID" value="NZ_VKHS01000748.1"/>
</dbReference>
<dbReference type="GO" id="GO:0000271">
    <property type="term" value="P:polysaccharide biosynthetic process"/>
    <property type="evidence" value="ECO:0007669"/>
    <property type="project" value="InterPro"/>
</dbReference>
<keyword evidence="5 7" id="KW-0472">Membrane</keyword>
<dbReference type="GO" id="GO:0005886">
    <property type="term" value="C:plasma membrane"/>
    <property type="evidence" value="ECO:0007669"/>
    <property type="project" value="TreeGrafter"/>
</dbReference>
<feature type="transmembrane region" description="Helical" evidence="7">
    <location>
        <begin position="118"/>
        <end position="139"/>
    </location>
</feature>
<comment type="similarity">
    <text evidence="2">Belongs to the GtrA family.</text>
</comment>
<reference evidence="10" key="1">
    <citation type="submission" date="2019-10" db="EMBL/GenBank/DDBJ databases">
        <title>Streptomyces sp. nov., a novel actinobacterium isolated from alkaline environment.</title>
        <authorList>
            <person name="Golinska P."/>
        </authorList>
    </citation>
    <scope>NUCLEOTIDE SEQUENCE [LARGE SCALE GENOMIC DNA]</scope>
    <source>
        <strain evidence="10">DSM 42108</strain>
    </source>
</reference>
<gene>
    <name evidence="9" type="ORF">FOE67_21930</name>
</gene>
<evidence type="ECO:0000256" key="7">
    <source>
        <dbReference type="SAM" id="Phobius"/>
    </source>
</evidence>
<sequence>MDAPPGLPVRLRRLVREAGRFGTVGAVGLVVNVLVFNLCRQGIGVGAVRSGVIATSCAICATYLGNRYWTYAHADKTRRRREAGLFLVFSGAGMVLENGVLAVSHHGLGLTSATADNIAKNVIGLGLASLFRFWAYRTWVFRGARSRSRSPGTSGTVASGGPPSGSAIDPSALPPGTPVSISAPGVPGPPGDSPRPGPPPG</sequence>
<evidence type="ECO:0000256" key="3">
    <source>
        <dbReference type="ARBA" id="ARBA00022692"/>
    </source>
</evidence>
<comment type="caution">
    <text evidence="9">The sequence shown here is derived from an EMBL/GenBank/DDBJ whole genome shotgun (WGS) entry which is preliminary data.</text>
</comment>
<dbReference type="EMBL" id="VKHS01000748">
    <property type="protein sequence ID" value="MBB0232082.1"/>
    <property type="molecule type" value="Genomic_DNA"/>
</dbReference>
<name>A0A7W3T6X9_9ACTN</name>
<evidence type="ECO:0000256" key="1">
    <source>
        <dbReference type="ARBA" id="ARBA00004141"/>
    </source>
</evidence>
<feature type="transmembrane region" description="Helical" evidence="7">
    <location>
        <begin position="21"/>
        <end position="38"/>
    </location>
</feature>
<feature type="domain" description="GtrA/DPMS transmembrane" evidence="8">
    <location>
        <begin position="20"/>
        <end position="141"/>
    </location>
</feature>
<protein>
    <submittedName>
        <fullName evidence="9">GtrA family protein</fullName>
    </submittedName>
</protein>
<comment type="subcellular location">
    <subcellularLocation>
        <location evidence="1">Membrane</location>
        <topology evidence="1">Multi-pass membrane protein</topology>
    </subcellularLocation>
</comment>
<evidence type="ECO:0000313" key="10">
    <source>
        <dbReference type="Proteomes" id="UP000530234"/>
    </source>
</evidence>
<evidence type="ECO:0000259" key="8">
    <source>
        <dbReference type="Pfam" id="PF04138"/>
    </source>
</evidence>
<dbReference type="Pfam" id="PF04138">
    <property type="entry name" value="GtrA_DPMS_TM"/>
    <property type="match status" value="1"/>
</dbReference>
<evidence type="ECO:0000256" key="6">
    <source>
        <dbReference type="SAM" id="MobiDB-lite"/>
    </source>
</evidence>
<keyword evidence="3 7" id="KW-0812">Transmembrane</keyword>
<dbReference type="PANTHER" id="PTHR38459:SF1">
    <property type="entry name" value="PROPHAGE BACTOPRENOL-LINKED GLUCOSE TRANSLOCASE HOMOLOG"/>
    <property type="match status" value="1"/>
</dbReference>
<feature type="region of interest" description="Disordered" evidence="6">
    <location>
        <begin position="146"/>
        <end position="201"/>
    </location>
</feature>
<dbReference type="AlphaFoldDB" id="A0A7W3T6X9"/>
<organism evidence="9 10">
    <name type="scientific">Streptomyces calidiresistens</name>
    <dbReference type="NCBI Taxonomy" id="1485586"/>
    <lineage>
        <taxon>Bacteria</taxon>
        <taxon>Bacillati</taxon>
        <taxon>Actinomycetota</taxon>
        <taxon>Actinomycetes</taxon>
        <taxon>Kitasatosporales</taxon>
        <taxon>Streptomycetaceae</taxon>
        <taxon>Streptomyces</taxon>
    </lineage>
</organism>